<dbReference type="InterPro" id="IPR029052">
    <property type="entry name" value="Metallo-depent_PP-like"/>
</dbReference>
<dbReference type="InterPro" id="IPR004101">
    <property type="entry name" value="Mur_ligase_C"/>
</dbReference>
<dbReference type="Pfam" id="PF08245">
    <property type="entry name" value="Mur_ligase_M"/>
    <property type="match status" value="1"/>
</dbReference>
<evidence type="ECO:0000256" key="2">
    <source>
        <dbReference type="ARBA" id="ARBA00022741"/>
    </source>
</evidence>
<accession>A0ABV4P2D9</accession>
<dbReference type="SUPFAM" id="SSF56300">
    <property type="entry name" value="Metallo-dependent phosphatases"/>
    <property type="match status" value="1"/>
</dbReference>
<dbReference type="CDD" id="cd07381">
    <property type="entry name" value="MPP_CapA"/>
    <property type="match status" value="1"/>
</dbReference>
<proteinExistence type="predicted"/>
<dbReference type="PANTHER" id="PTHR43024:SF1">
    <property type="entry name" value="UDP-N-ACETYLMURAMOYL-TRIPEPTIDE--D-ALANYL-D-ALANINE LIGASE"/>
    <property type="match status" value="1"/>
</dbReference>
<dbReference type="Pfam" id="PF02875">
    <property type="entry name" value="Mur_ligase_C"/>
    <property type="match status" value="1"/>
</dbReference>
<keyword evidence="6" id="KW-1185">Reference proteome</keyword>
<evidence type="ECO:0000256" key="1">
    <source>
        <dbReference type="ARBA" id="ARBA00022598"/>
    </source>
</evidence>
<dbReference type="SUPFAM" id="SSF53623">
    <property type="entry name" value="MurD-like peptide ligases, catalytic domain"/>
    <property type="match status" value="1"/>
</dbReference>
<gene>
    <name evidence="5" type="ORF">ACCI49_16285</name>
</gene>
<dbReference type="InterPro" id="IPR019079">
    <property type="entry name" value="Capsule_synth_CapA"/>
</dbReference>
<sequence>MSLSSMLMRARPLVEQALRELSPPYTLFFSISDTKQRAEVRHTNAQDFTSAWQELATNIRKAAQQAKIEPCWLRVDWVTRKSTMTLAGLNELLQDTKRSYFRYGLALDIDCRIAFLEQELNGNAMLYGGNKIDHAFLNEKNFLSYSKKRFGQQGELDFSDERSIVLLSTEGLFCEIEQEPVYLYGAGLDAGRRIIDVLDYQQVTELIKSGSHYLTSQVKTNGLFHYGWHACFDREINTYNNLRHASSTYAMIEAWEVTEDASLLSAIQRSLNLLTKELIKTIPLNTGKVGAFLVEPNDEIKLGGNAVSLLALVKYSEALQTQEYAELMEQLAQGIESMQDPKSGQFNHVLEYPTLNIKDQHRVIYYDGEAAFGLMRLYGWNKNARWLAVVEKAFDYFIISGHWRAHDHWLSYCVNELTMYRPEEKYYQFGIRNFANYLDFVENRITTFPTLLELMMAAEKMVARLGQHSEFRYLLDQIDLEHFYRALHKRAAYLLNGHFWPEYAMFFKNPAKILGSFFIRHHAFRIRIDDVEHYLSGLIAYRNFLLAQDKLEPPVSKATQAEMESLTKESTLHPEVEPRPVLAWGGDVNLGRRQHYRTAQLGVEQVLGGISALKDADISIVNLECVVATTGEQGISKGERSPYYYRARPEMLKVLVAAGVDIVTTANNHSGDYGPVALMEQEDWLNTTGIGYAGSGENLNEALQPAFRSAGPINVALFSLDATQARFAAGPTTAGCAHLPLSMPELWTNTLKPRIIAARAKAHVVLVAVHWGANMESFPSSEQIATGHAIIDAGADGVLGTSAHNLQGIEVYRDRPIIHDAGDLLFDAVRDSFADSGIFRLQLSVHGVEQITFVPVGVGFGFSKQLTGEAARNLSERFASQCLPLGTRLELHEDGFCTVKLTPPQRTTGNHSRFPKTQYHLDHLNKHPLLKPHWHVDSVPADARITPMKIGPLELLGVRFYPREIKSRQILWVESFWRSTNEIREDFRLDFRALPVEKTSMPYWGKSMDHDPCDWQLPTSRWKPGSIYRDLYGLRAPAKRDIAEVDLQLHIGLVSNSTKIKPVPVAGMITQLNFSKKDNSCKRKVPKYRSEFPSIIYNHPPGQTWNAKQITAITGGTWLVPPPEEWFVRSVISGSSFIEDSLDPILFVAHTNLDRSYHEQSSKPPAKFWDFHQKLPSFAHRIAGAIVARPVEGLPKQLPVLKVDDPIKAIIELGLAARERFDGEVIALTGTAGKSTTLKMIGQILGPREKVLTSLGNYNSRVGAPSMLASLSKDHELAVIEVAQSALWMKRGPITHRIKPTIALITEIGISQTNRSVKTVEDTAKWKSRIFDGLTGCAIAIVGEHLQCFNYVLRKARKHAKRVIIFGESPEAEIRVMNIRADESGSWVQLQLPNRKLELRVPAPSTGMLHNAIAAICVTYALDRDLDEATLRLQKLRLDEGHLQRMTLTIEGQSIRLIDDSWNATISSMLNALSVFSQCKVKGDGRKVAVLGRIVHLGKKSQEMHASLANPLLKSKVDWVITHGEDMLHLRECLPSEILGPHFSDAQTLTDYLVGFCLDGDLILVKGSRRDSDFGKIPSLLKKISVKKSNEATIEK</sequence>
<reference evidence="5 6" key="1">
    <citation type="submission" date="2024-08" db="EMBL/GenBank/DDBJ databases">
        <authorList>
            <person name="Ishaq N."/>
        </authorList>
    </citation>
    <scope>NUCLEOTIDE SEQUENCE [LARGE SCALE GENOMIC DNA]</scope>
    <source>
        <strain evidence="5 6">DSM 18651</strain>
    </source>
</reference>
<dbReference type="SUPFAM" id="SSF53244">
    <property type="entry name" value="MurD-like peptide ligases, peptide-binding domain"/>
    <property type="match status" value="1"/>
</dbReference>
<dbReference type="InterPro" id="IPR036565">
    <property type="entry name" value="Mur-like_cat_sf"/>
</dbReference>
<dbReference type="Pfam" id="PF09587">
    <property type="entry name" value="PGA_cap"/>
    <property type="match status" value="1"/>
</dbReference>
<evidence type="ECO:0000259" key="4">
    <source>
        <dbReference type="SMART" id="SM00854"/>
    </source>
</evidence>
<dbReference type="EMBL" id="JBGMEK010000042">
    <property type="protein sequence ID" value="MFA0812472.1"/>
    <property type="molecule type" value="Genomic_DNA"/>
</dbReference>
<comment type="caution">
    <text evidence="5">The sequence shown here is derived from an EMBL/GenBank/DDBJ whole genome shotgun (WGS) entry which is preliminary data.</text>
</comment>
<keyword evidence="3" id="KW-0067">ATP-binding</keyword>
<keyword evidence="2" id="KW-0547">Nucleotide-binding</keyword>
<dbReference type="Proteomes" id="UP001569428">
    <property type="component" value="Unassembled WGS sequence"/>
</dbReference>
<evidence type="ECO:0000313" key="5">
    <source>
        <dbReference type="EMBL" id="MFA0812472.1"/>
    </source>
</evidence>
<dbReference type="InterPro" id="IPR008928">
    <property type="entry name" value="6-hairpin_glycosidase_sf"/>
</dbReference>
<dbReference type="Gene3D" id="3.40.1190.10">
    <property type="entry name" value="Mur-like, catalytic domain"/>
    <property type="match status" value="1"/>
</dbReference>
<evidence type="ECO:0000313" key="6">
    <source>
        <dbReference type="Proteomes" id="UP001569428"/>
    </source>
</evidence>
<dbReference type="InterPro" id="IPR036615">
    <property type="entry name" value="Mur_ligase_C_dom_sf"/>
</dbReference>
<name>A0ABV4P2D9_9GAMM</name>
<dbReference type="InterPro" id="IPR051046">
    <property type="entry name" value="MurCDEF_CellWall_CoF430Synth"/>
</dbReference>
<dbReference type="Gene3D" id="3.60.21.10">
    <property type="match status" value="1"/>
</dbReference>
<dbReference type="Gene3D" id="3.90.190.20">
    <property type="entry name" value="Mur ligase, C-terminal domain"/>
    <property type="match status" value="1"/>
</dbReference>
<dbReference type="PANTHER" id="PTHR43024">
    <property type="entry name" value="UDP-N-ACETYLMURAMOYL-TRIPEPTIDE--D-ALANYL-D-ALANINE LIGASE"/>
    <property type="match status" value="1"/>
</dbReference>
<protein>
    <submittedName>
        <fullName evidence="5">CapA family protein</fullName>
    </submittedName>
</protein>
<dbReference type="SMART" id="SM00854">
    <property type="entry name" value="PGA_cap"/>
    <property type="match status" value="1"/>
</dbReference>
<dbReference type="RefSeq" id="WP_371840135.1">
    <property type="nucleotide sequence ID" value="NZ_JBGMEK010000042.1"/>
</dbReference>
<dbReference type="InterPro" id="IPR013221">
    <property type="entry name" value="Mur_ligase_cen"/>
</dbReference>
<evidence type="ECO:0000256" key="3">
    <source>
        <dbReference type="ARBA" id="ARBA00022840"/>
    </source>
</evidence>
<dbReference type="SUPFAM" id="SSF48208">
    <property type="entry name" value="Six-hairpin glycosidases"/>
    <property type="match status" value="1"/>
</dbReference>
<organism evidence="5 6">
    <name type="scientific">Microbulbifer epialgicus</name>
    <dbReference type="NCBI Taxonomy" id="393907"/>
    <lineage>
        <taxon>Bacteria</taxon>
        <taxon>Pseudomonadati</taxon>
        <taxon>Pseudomonadota</taxon>
        <taxon>Gammaproteobacteria</taxon>
        <taxon>Cellvibrionales</taxon>
        <taxon>Microbulbiferaceae</taxon>
        <taxon>Microbulbifer</taxon>
    </lineage>
</organism>
<keyword evidence="1" id="KW-0436">Ligase</keyword>
<feature type="domain" description="Capsule synthesis protein CapA" evidence="4">
    <location>
        <begin position="581"/>
        <end position="828"/>
    </location>
</feature>